<feature type="region of interest" description="Disordered" evidence="1">
    <location>
        <begin position="599"/>
        <end position="737"/>
    </location>
</feature>
<feature type="compositionally biased region" description="Basic residues" evidence="1">
    <location>
        <begin position="467"/>
        <end position="483"/>
    </location>
</feature>
<feature type="region of interest" description="Disordered" evidence="1">
    <location>
        <begin position="111"/>
        <end position="131"/>
    </location>
</feature>
<dbReference type="Proteomes" id="UP000799324">
    <property type="component" value="Unassembled WGS sequence"/>
</dbReference>
<dbReference type="PANTHER" id="PTHR47807">
    <property type="entry name" value="PROTEIN TBF1"/>
    <property type="match status" value="1"/>
</dbReference>
<feature type="region of interest" description="Disordered" evidence="1">
    <location>
        <begin position="1"/>
        <end position="90"/>
    </location>
</feature>
<accession>A0A6A6T9I6</accession>
<dbReference type="Gene3D" id="1.10.10.60">
    <property type="entry name" value="Homeodomain-like"/>
    <property type="match status" value="1"/>
</dbReference>
<dbReference type="SMART" id="SM00717">
    <property type="entry name" value="SANT"/>
    <property type="match status" value="1"/>
</dbReference>
<dbReference type="InterPro" id="IPR001005">
    <property type="entry name" value="SANT/Myb"/>
</dbReference>
<organism evidence="3 4">
    <name type="scientific">Lophiostoma macrostomum CBS 122681</name>
    <dbReference type="NCBI Taxonomy" id="1314788"/>
    <lineage>
        <taxon>Eukaryota</taxon>
        <taxon>Fungi</taxon>
        <taxon>Dikarya</taxon>
        <taxon>Ascomycota</taxon>
        <taxon>Pezizomycotina</taxon>
        <taxon>Dothideomycetes</taxon>
        <taxon>Pleosporomycetidae</taxon>
        <taxon>Pleosporales</taxon>
        <taxon>Lophiostomataceae</taxon>
        <taxon>Lophiostoma</taxon>
    </lineage>
</organism>
<dbReference type="OrthoDB" id="5398572at2759"/>
<proteinExistence type="predicted"/>
<evidence type="ECO:0000313" key="4">
    <source>
        <dbReference type="Proteomes" id="UP000799324"/>
    </source>
</evidence>
<evidence type="ECO:0000313" key="3">
    <source>
        <dbReference type="EMBL" id="KAF2655911.1"/>
    </source>
</evidence>
<dbReference type="EMBL" id="MU004343">
    <property type="protein sequence ID" value="KAF2655911.1"/>
    <property type="molecule type" value="Genomic_DNA"/>
</dbReference>
<feature type="region of interest" description="Disordered" evidence="1">
    <location>
        <begin position="450"/>
        <end position="496"/>
    </location>
</feature>
<gene>
    <name evidence="3" type="ORF">K491DRAFT_598098</name>
</gene>
<dbReference type="InterPro" id="IPR052833">
    <property type="entry name" value="Telomeric_DNA-bd_trans-reg"/>
</dbReference>
<dbReference type="PANTHER" id="PTHR47807:SF1">
    <property type="entry name" value="PROTEIN TBF1"/>
    <property type="match status" value="1"/>
</dbReference>
<feature type="domain" description="Myb-like" evidence="2">
    <location>
        <begin position="762"/>
        <end position="819"/>
    </location>
</feature>
<name>A0A6A6T9I6_9PLEO</name>
<reference evidence="3" key="1">
    <citation type="journal article" date="2020" name="Stud. Mycol.">
        <title>101 Dothideomycetes genomes: a test case for predicting lifestyles and emergence of pathogens.</title>
        <authorList>
            <person name="Haridas S."/>
            <person name="Albert R."/>
            <person name="Binder M."/>
            <person name="Bloem J."/>
            <person name="Labutti K."/>
            <person name="Salamov A."/>
            <person name="Andreopoulos B."/>
            <person name="Baker S."/>
            <person name="Barry K."/>
            <person name="Bills G."/>
            <person name="Bluhm B."/>
            <person name="Cannon C."/>
            <person name="Castanera R."/>
            <person name="Culley D."/>
            <person name="Daum C."/>
            <person name="Ezra D."/>
            <person name="Gonzalez J."/>
            <person name="Henrissat B."/>
            <person name="Kuo A."/>
            <person name="Liang C."/>
            <person name="Lipzen A."/>
            <person name="Lutzoni F."/>
            <person name="Magnuson J."/>
            <person name="Mondo S."/>
            <person name="Nolan M."/>
            <person name="Ohm R."/>
            <person name="Pangilinan J."/>
            <person name="Park H.-J."/>
            <person name="Ramirez L."/>
            <person name="Alfaro M."/>
            <person name="Sun H."/>
            <person name="Tritt A."/>
            <person name="Yoshinaga Y."/>
            <person name="Zwiers L.-H."/>
            <person name="Turgeon B."/>
            <person name="Goodwin S."/>
            <person name="Spatafora J."/>
            <person name="Crous P."/>
            <person name="Grigoriev I."/>
        </authorList>
    </citation>
    <scope>NUCLEOTIDE SEQUENCE</scope>
    <source>
        <strain evidence="3">CBS 122681</strain>
    </source>
</reference>
<dbReference type="AlphaFoldDB" id="A0A6A6T9I6"/>
<keyword evidence="4" id="KW-1185">Reference proteome</keyword>
<evidence type="ECO:0000259" key="2">
    <source>
        <dbReference type="SMART" id="SM00717"/>
    </source>
</evidence>
<dbReference type="GO" id="GO:0010833">
    <property type="term" value="P:telomere maintenance via telomere lengthening"/>
    <property type="evidence" value="ECO:0007669"/>
    <property type="project" value="TreeGrafter"/>
</dbReference>
<sequence length="852" mass="94947">MAKLSASAPVRASSRLKKPTPQPPSAATTPQPARGSRKRGTRSASRDVEPQAAAAKATRRSVRQASVASESEQEGQAHRRTKRRGLKAATPDLTTVDEVETQIALEIAAQTPPRPHKDAPIPARSPGAVSEMSGTTAISSFSMVEAEMLDPKLIQRDLSKLYERCTEFLGHLAPDDEGVDDDRYHIQEMQKPDSDFTQEYRDHDAELNVRLPKFRSEHQQYIRLRAVRRALLGPDRDPSVSQSGLDLVLYLANLLIFTKQMIGSDRTKNEIWDALRELDRDQFPHLFLRSLVKRPGAPHSPTGESSLRKETLNLALRLRTQLAISVLERQSGENGFDPDVALAEVFILQGQRIRGWGMPGFEGPDGELHQDIRDAAVGQINRLRQYLHTDDQSLERGELVDFDGLSNEFPWDAVVLDILLWARLRQREIQAAIKSLGGIAGIKERLKAEIESPQVSENRGPSVPHGTPRKSRTSFGRDRRRSSRKFDPHDTANDAGVNALMARSNGTAEQPRQPAPVQVQPVEDAAAIAGDQWDGQDEFIPGPEDEPQPVQPVQVAEEVREIPEVEEFQDIDEFGLAAPSASAPPQSTADYLKILKEAKKSDKENRRQRGGFFAEQANARRIEFEDGFDDSQPIPGPSHKGKEPQRSSPKKRRLPVSNDDSDDEDVFETAQSSNRAEMRKQKPPVAKKVRIDAGSSAPPSHQPQPRRGDTLYIPEIEESQSDHEAPEMTEEAPPSSTLNQVRRLAKINTASHTVGRERKPQVRTKWSEDEENALLEYMAEMPGQYSAILSRDASDEGYGVLENRTQVNLKDKARNLAILMIKSGAGLRDGFENVIPPNSQKGRELIEQGYEW</sequence>
<evidence type="ECO:0000256" key="1">
    <source>
        <dbReference type="SAM" id="MobiDB-lite"/>
    </source>
</evidence>
<protein>
    <recommendedName>
        <fullName evidence="2">Myb-like domain-containing protein</fullName>
    </recommendedName>
</protein>
<dbReference type="GO" id="GO:0003691">
    <property type="term" value="F:double-stranded telomeric DNA binding"/>
    <property type="evidence" value="ECO:0007669"/>
    <property type="project" value="TreeGrafter"/>
</dbReference>